<keyword evidence="6" id="KW-1185">Reference proteome</keyword>
<dbReference type="Pfam" id="PF00005">
    <property type="entry name" value="ABC_tran"/>
    <property type="match status" value="1"/>
</dbReference>
<dbReference type="EC" id="3.6.3.-" evidence="5"/>
<dbReference type="GO" id="GO:0022857">
    <property type="term" value="F:transmembrane transporter activity"/>
    <property type="evidence" value="ECO:0007669"/>
    <property type="project" value="TreeGrafter"/>
</dbReference>
<dbReference type="SMART" id="SM00382">
    <property type="entry name" value="AAA"/>
    <property type="match status" value="1"/>
</dbReference>
<dbReference type="Proteomes" id="UP000319383">
    <property type="component" value="Chromosome"/>
</dbReference>
<dbReference type="KEGG" id="sdyn:Mal52_45810"/>
<name>A0A517ZUD3_9PLAN</name>
<evidence type="ECO:0000313" key="5">
    <source>
        <dbReference type="EMBL" id="QDU46084.1"/>
    </source>
</evidence>
<dbReference type="PANTHER" id="PTHR24220">
    <property type="entry name" value="IMPORT ATP-BINDING PROTEIN"/>
    <property type="match status" value="1"/>
</dbReference>
<dbReference type="EMBL" id="CP036276">
    <property type="protein sequence ID" value="QDU46084.1"/>
    <property type="molecule type" value="Genomic_DNA"/>
</dbReference>
<sequence length="220" mass="23905">MIRFEHITKTYRKKSADVSALDDVSLEIATGEFVSVRGSSGSGKTTLLLTTAGMLRPSSGRVLMGDRELYAIPQHERATIRSHEIGFVFQMFHLVPYLNVLDNVLLAGTGKSSRDEAIRLLDGLGMAGRAGHHPAELSAGECQRTALARAFLNSPKLILADEPTGNLDPENATVVMEQLKAYQKLGGTVIVATHSERMDEVADRVVHLDHGRLQTMNAGD</sequence>
<dbReference type="AlphaFoldDB" id="A0A517ZUD3"/>
<protein>
    <submittedName>
        <fullName evidence="5">Hemin import ATP-binding protein HrtA</fullName>
        <ecNumber evidence="5">3.6.3.-</ecNumber>
    </submittedName>
</protein>
<evidence type="ECO:0000256" key="1">
    <source>
        <dbReference type="ARBA" id="ARBA00022448"/>
    </source>
</evidence>
<keyword evidence="3 5" id="KW-0067">ATP-binding</keyword>
<dbReference type="PROSITE" id="PS50893">
    <property type="entry name" value="ABC_TRANSPORTER_2"/>
    <property type="match status" value="1"/>
</dbReference>
<dbReference type="SUPFAM" id="SSF52540">
    <property type="entry name" value="P-loop containing nucleoside triphosphate hydrolases"/>
    <property type="match status" value="1"/>
</dbReference>
<evidence type="ECO:0000256" key="2">
    <source>
        <dbReference type="ARBA" id="ARBA00022741"/>
    </source>
</evidence>
<accession>A0A517ZUD3</accession>
<dbReference type="InterPro" id="IPR003593">
    <property type="entry name" value="AAA+_ATPase"/>
</dbReference>
<keyword evidence="1" id="KW-0813">Transport</keyword>
<dbReference type="RefSeq" id="WP_145378608.1">
    <property type="nucleotide sequence ID" value="NZ_CP036276.1"/>
</dbReference>
<dbReference type="GO" id="GO:0005524">
    <property type="term" value="F:ATP binding"/>
    <property type="evidence" value="ECO:0007669"/>
    <property type="project" value="UniProtKB-KW"/>
</dbReference>
<dbReference type="InterPro" id="IPR015854">
    <property type="entry name" value="ABC_transpr_LolD-like"/>
</dbReference>
<dbReference type="InterPro" id="IPR003439">
    <property type="entry name" value="ABC_transporter-like_ATP-bd"/>
</dbReference>
<dbReference type="CDD" id="cd03255">
    <property type="entry name" value="ABC_MJ0796_LolCDE_FtsE"/>
    <property type="match status" value="1"/>
</dbReference>
<organism evidence="5 6">
    <name type="scientific">Symmachiella dynata</name>
    <dbReference type="NCBI Taxonomy" id="2527995"/>
    <lineage>
        <taxon>Bacteria</taxon>
        <taxon>Pseudomonadati</taxon>
        <taxon>Planctomycetota</taxon>
        <taxon>Planctomycetia</taxon>
        <taxon>Planctomycetales</taxon>
        <taxon>Planctomycetaceae</taxon>
        <taxon>Symmachiella</taxon>
    </lineage>
</organism>
<feature type="domain" description="ABC transporter" evidence="4">
    <location>
        <begin position="2"/>
        <end position="220"/>
    </location>
</feature>
<dbReference type="InterPro" id="IPR017911">
    <property type="entry name" value="MacB-like_ATP-bd"/>
</dbReference>
<dbReference type="GO" id="GO:0016887">
    <property type="term" value="F:ATP hydrolysis activity"/>
    <property type="evidence" value="ECO:0007669"/>
    <property type="project" value="InterPro"/>
</dbReference>
<evidence type="ECO:0000259" key="4">
    <source>
        <dbReference type="PROSITE" id="PS50893"/>
    </source>
</evidence>
<evidence type="ECO:0000256" key="3">
    <source>
        <dbReference type="ARBA" id="ARBA00022840"/>
    </source>
</evidence>
<dbReference type="InterPro" id="IPR027417">
    <property type="entry name" value="P-loop_NTPase"/>
</dbReference>
<dbReference type="GO" id="GO:0005886">
    <property type="term" value="C:plasma membrane"/>
    <property type="evidence" value="ECO:0007669"/>
    <property type="project" value="TreeGrafter"/>
</dbReference>
<proteinExistence type="predicted"/>
<dbReference type="PANTHER" id="PTHR24220:SF86">
    <property type="entry name" value="ABC TRANSPORTER ABCH.1"/>
    <property type="match status" value="1"/>
</dbReference>
<keyword evidence="5" id="KW-0378">Hydrolase</keyword>
<keyword evidence="2" id="KW-0547">Nucleotide-binding</keyword>
<gene>
    <name evidence="5" type="primary">hrtA</name>
    <name evidence="5" type="ORF">Mal52_45810</name>
</gene>
<reference evidence="5 6" key="1">
    <citation type="submission" date="2019-02" db="EMBL/GenBank/DDBJ databases">
        <title>Deep-cultivation of Planctomycetes and their phenomic and genomic characterization uncovers novel biology.</title>
        <authorList>
            <person name="Wiegand S."/>
            <person name="Jogler M."/>
            <person name="Boedeker C."/>
            <person name="Pinto D."/>
            <person name="Vollmers J."/>
            <person name="Rivas-Marin E."/>
            <person name="Kohn T."/>
            <person name="Peeters S.H."/>
            <person name="Heuer A."/>
            <person name="Rast P."/>
            <person name="Oberbeckmann S."/>
            <person name="Bunk B."/>
            <person name="Jeske O."/>
            <person name="Meyerdierks A."/>
            <person name="Storesund J.E."/>
            <person name="Kallscheuer N."/>
            <person name="Luecker S."/>
            <person name="Lage O.M."/>
            <person name="Pohl T."/>
            <person name="Merkel B.J."/>
            <person name="Hornburger P."/>
            <person name="Mueller R.-W."/>
            <person name="Bruemmer F."/>
            <person name="Labrenz M."/>
            <person name="Spormann A.M."/>
            <person name="Op den Camp H."/>
            <person name="Overmann J."/>
            <person name="Amann R."/>
            <person name="Jetten M.S.M."/>
            <person name="Mascher T."/>
            <person name="Medema M.H."/>
            <person name="Devos D.P."/>
            <person name="Kaster A.-K."/>
            <person name="Ovreas L."/>
            <person name="Rohde M."/>
            <person name="Galperin M.Y."/>
            <person name="Jogler C."/>
        </authorList>
    </citation>
    <scope>NUCLEOTIDE SEQUENCE [LARGE SCALE GENOMIC DNA]</scope>
    <source>
        <strain evidence="5 6">Mal52</strain>
    </source>
</reference>
<dbReference type="Gene3D" id="3.40.50.300">
    <property type="entry name" value="P-loop containing nucleotide triphosphate hydrolases"/>
    <property type="match status" value="1"/>
</dbReference>
<evidence type="ECO:0000313" key="6">
    <source>
        <dbReference type="Proteomes" id="UP000319383"/>
    </source>
</evidence>